<evidence type="ECO:0000256" key="1">
    <source>
        <dbReference type="SAM" id="MobiDB-lite"/>
    </source>
</evidence>
<keyword evidence="4" id="KW-1185">Reference proteome</keyword>
<name>A0ABS7VY45_STROV</name>
<proteinExistence type="predicted"/>
<feature type="region of interest" description="Disordered" evidence="1">
    <location>
        <begin position="1"/>
        <end position="34"/>
    </location>
</feature>
<protein>
    <recommendedName>
        <fullName evidence="5">Restriction endonuclease</fullName>
    </recommendedName>
</protein>
<keyword evidence="2" id="KW-0812">Transmembrane</keyword>
<dbReference type="EMBL" id="JAHSTP010000002">
    <property type="protein sequence ID" value="MBZ6150631.1"/>
    <property type="molecule type" value="Genomic_DNA"/>
</dbReference>
<organism evidence="3 4">
    <name type="scientific">Streptomyces olivaceus</name>
    <dbReference type="NCBI Taxonomy" id="47716"/>
    <lineage>
        <taxon>Bacteria</taxon>
        <taxon>Bacillati</taxon>
        <taxon>Actinomycetota</taxon>
        <taxon>Actinomycetes</taxon>
        <taxon>Kitasatosporales</taxon>
        <taxon>Streptomycetaceae</taxon>
        <taxon>Streptomyces</taxon>
    </lineage>
</organism>
<feature type="compositionally biased region" description="Pro residues" evidence="1">
    <location>
        <begin position="132"/>
        <end position="163"/>
    </location>
</feature>
<feature type="compositionally biased region" description="Low complexity" evidence="1">
    <location>
        <begin position="114"/>
        <end position="126"/>
    </location>
</feature>
<keyword evidence="2" id="KW-0472">Membrane</keyword>
<evidence type="ECO:0000313" key="4">
    <source>
        <dbReference type="Proteomes" id="UP000758701"/>
    </source>
</evidence>
<accession>A0ABS7VY45</accession>
<evidence type="ECO:0000313" key="3">
    <source>
        <dbReference type="EMBL" id="MBZ6150631.1"/>
    </source>
</evidence>
<feature type="transmembrane region" description="Helical" evidence="2">
    <location>
        <begin position="42"/>
        <end position="63"/>
    </location>
</feature>
<sequence length="492" mass="52523">MKPPLARDGTPRASHGRTERGPHGSDTAPPAPRAKRRNAVMVLYDSPLYGDWAAWMTCFWGLVMAWAPETDEPSALPGWLDTLLGVVVIVALFGLLPSWLRLQLRRRRWRRRQLAPGPAAPTPTGTVHIGPVPSPQSAVPPPRMPSAPPASAPPCPVPPPFTAPVPDEHRTAPGARHAPPADRTAGAPAHQDAETSLSSSAVLAKARDAMPHPVARAVRTLQRAHSGKEQYEAILDAAETLAICVSVTSAALLRKHGDGAAPENEKALHLVSMLRGALLGRGSATFGTWTNWLQEVGRLAGSHPGAMPAVPAPRPDDAHGAPLIEHLNALRVERNRAAHGDRPQSAGESALRVREIRPHFEQALVKAGFLTRTPWLLTATSSYRPATRTFDVVARDAMGDHPDFERRKFTWAEPVATNVFYVLDAGAPVILSPFVASQFCAQCGQDEVCYAAGADRTGGPADLKSFARGHTLHSPDLGDEIRALPVRGGGGG</sequence>
<evidence type="ECO:0008006" key="5">
    <source>
        <dbReference type="Google" id="ProtNLM"/>
    </source>
</evidence>
<evidence type="ECO:0000256" key="2">
    <source>
        <dbReference type="SAM" id="Phobius"/>
    </source>
</evidence>
<feature type="transmembrane region" description="Helical" evidence="2">
    <location>
        <begin position="83"/>
        <end position="102"/>
    </location>
</feature>
<dbReference type="RefSeq" id="WP_224309130.1">
    <property type="nucleotide sequence ID" value="NZ_JAHSST010000002.1"/>
</dbReference>
<comment type="caution">
    <text evidence="3">The sequence shown here is derived from an EMBL/GenBank/DDBJ whole genome shotgun (WGS) entry which is preliminary data.</text>
</comment>
<feature type="region of interest" description="Disordered" evidence="1">
    <location>
        <begin position="113"/>
        <end position="199"/>
    </location>
</feature>
<gene>
    <name evidence="3" type="ORF">KVH32_05525</name>
</gene>
<dbReference type="Proteomes" id="UP000758701">
    <property type="component" value="Unassembled WGS sequence"/>
</dbReference>
<reference evidence="3 4" key="1">
    <citation type="submission" date="2021-06" db="EMBL/GenBank/DDBJ databases">
        <title>Ecological speciation of a Streptomyces species isolated from different habitats and geographic origins.</title>
        <authorList>
            <person name="Wang J."/>
        </authorList>
    </citation>
    <scope>NUCLEOTIDE SEQUENCE [LARGE SCALE GENOMIC DNA]</scope>
    <source>
        <strain evidence="3 4">FXJ8.012</strain>
    </source>
</reference>
<keyword evidence="2" id="KW-1133">Transmembrane helix</keyword>